<feature type="compositionally biased region" description="Basic residues" evidence="4">
    <location>
        <begin position="8"/>
        <end position="25"/>
    </location>
</feature>
<keyword evidence="7" id="KW-1185">Reference proteome</keyword>
<feature type="compositionally biased region" description="Polar residues" evidence="4">
    <location>
        <begin position="71"/>
        <end position="85"/>
    </location>
</feature>
<sequence>MDLERIKQNFRIRSGRNKQHKKKPKPTTVSVPSGEQQQHRPNLPNGHSSTPEAPKEDTHEEQDELNDQPQEDQQVNEQEQAQDSSNDAHEHPVDQILEATHETQNTVEAASNSVQQETEQLESNSDQQNMAEVSSETEDFDLNPPKPRSKPPSLETISELLFSSGHLDSLLHHPPQLARFSAFLQKYIPHYHPLLAQYLETQKAIKAVAYANAVAEGLKPKDTGEGTTTETRRQAATLDSEFEAISNASFRALVGDALPTFISFSLVKIVSECLTNEITGRSTPVMRDLVEGLSEVFCLTDPNQEDNPIIYASEEFYRLTRYGPEDTLNSNCRFLQGRKTNPDSPKRLKAAIQKGEEINETLLNYRRDGRPFLNLLMVAPLHDRNGKLKYHIGAQVDVTGLVEGGRVLEGFQRYLHRRDEDQKKEEREKAQQDLDDDQRRKKRALARLRDLSETFDLEESGIIQANSRANSLSRDDDDTGSIGSVERRQRRVFGDSDASDVDDENESQQPNEAAAWELGQAGDGRLSGKLPGVYDSFMLLRPAPSLRIVFVSPKLRRIGNVLQTPFLSHVAAPEGTLRGLAESLKSGVPVSAKIHFTSERGKNRDGTQLTNGTKHEDGKNGKAIWVSCTPLIGVDDRVGVWMCVVVEKSRVGTITRRRESEMEKQTDHPVQSIEDANAPSKRHAAKPDDTGKHSGGEDAPIKPVRIDSDTVMTREQDNRPDEGNTETSDVKEHEDQPDEAEAVSPDNERSAKSIRQMQSVYFDAHAGQEPESMKSIPENEESAEGQESEVMTTVAEDGTSMEGQTPESMQTVSGDESSAKGQEPESMGNVPDDQRSAKSIRQMKSVYFDAYGGQEPVHEPVSVTTDSERCDEPTSQPTESSEADGGVGSQQSTTHDYEYQVADSPGKGLAKPDEDSGTDSVQLPDHPPANVHQDSGDERVNTRVSPPREEQDSRQVRGEDINAISDTNTNGSSSEGARPQGSQSPPPAQAPARHTTPPIPSSAQPPDEREDRGQDDDVETPRQPRYARPIPSSDKDDESEHKSDIKTTPTSLMDPYLDQEVSQDEHEHDMDDSTATIRALSQDRNQSPSENEDQANDSEGFMETPQKAQPTLRLRPSRSSSPEMVKQPPQSEGEEVEEQKHQHEHDVQNWVENARPPSSKHDPKVEMDYLVAGNNRWPLGLGHDVRKWEDDRSTAFDDSLLSPYSVD</sequence>
<gene>
    <name evidence="6" type="ORF">LTR24_003430</name>
</gene>
<comment type="caution">
    <text evidence="6">The sequence shown here is derived from an EMBL/GenBank/DDBJ whole genome shotgun (WGS) entry which is preliminary data.</text>
</comment>
<dbReference type="Gene3D" id="3.30.450.20">
    <property type="entry name" value="PAS domain"/>
    <property type="match status" value="1"/>
</dbReference>
<dbReference type="PROSITE" id="PS50113">
    <property type="entry name" value="PAC"/>
    <property type="match status" value="1"/>
</dbReference>
<feature type="domain" description="PAC" evidence="5">
    <location>
        <begin position="356"/>
        <end position="410"/>
    </location>
</feature>
<reference evidence="6 7" key="1">
    <citation type="submission" date="2023-08" db="EMBL/GenBank/DDBJ databases">
        <title>Black Yeasts Isolated from many extreme environments.</title>
        <authorList>
            <person name="Coleine C."/>
            <person name="Stajich J.E."/>
            <person name="Selbmann L."/>
        </authorList>
    </citation>
    <scope>NUCLEOTIDE SEQUENCE [LARGE SCALE GENOMIC DNA]</scope>
    <source>
        <strain evidence="6 7">CCFEE 5885</strain>
    </source>
</reference>
<feature type="region of interest" description="Disordered" evidence="4">
    <location>
        <begin position="105"/>
        <end position="153"/>
    </location>
</feature>
<feature type="compositionally biased region" description="Basic and acidic residues" evidence="4">
    <location>
        <begin position="685"/>
        <end position="734"/>
    </location>
</feature>
<feature type="compositionally biased region" description="Acidic residues" evidence="4">
    <location>
        <begin position="497"/>
        <end position="506"/>
    </location>
</feature>
<feature type="compositionally biased region" description="Basic and acidic residues" evidence="4">
    <location>
        <begin position="934"/>
        <end position="960"/>
    </location>
</feature>
<dbReference type="SUPFAM" id="SSF55785">
    <property type="entry name" value="PYP-like sensor domain (PAS domain)"/>
    <property type="match status" value="1"/>
</dbReference>
<feature type="compositionally biased region" description="Basic and acidic residues" evidence="4">
    <location>
        <begin position="657"/>
        <end position="667"/>
    </location>
</feature>
<evidence type="ECO:0000259" key="5">
    <source>
        <dbReference type="PROSITE" id="PS50113"/>
    </source>
</evidence>
<evidence type="ECO:0000256" key="2">
    <source>
        <dbReference type="ARBA" id="ARBA00022643"/>
    </source>
</evidence>
<feature type="region of interest" description="Disordered" evidence="4">
    <location>
        <begin position="657"/>
        <end position="1165"/>
    </location>
</feature>
<feature type="compositionally biased region" description="Polar residues" evidence="4">
    <location>
        <begin position="105"/>
        <end position="134"/>
    </location>
</feature>
<keyword evidence="2" id="KW-0288">FMN</keyword>
<organism evidence="6 7">
    <name type="scientific">Lithohypha guttulata</name>
    <dbReference type="NCBI Taxonomy" id="1690604"/>
    <lineage>
        <taxon>Eukaryota</taxon>
        <taxon>Fungi</taxon>
        <taxon>Dikarya</taxon>
        <taxon>Ascomycota</taxon>
        <taxon>Pezizomycotina</taxon>
        <taxon>Eurotiomycetes</taxon>
        <taxon>Chaetothyriomycetidae</taxon>
        <taxon>Chaetothyriales</taxon>
        <taxon>Trichomeriaceae</taxon>
        <taxon>Lithohypha</taxon>
    </lineage>
</organism>
<feature type="compositionally biased region" description="Polar residues" evidence="4">
    <location>
        <begin position="964"/>
        <end position="975"/>
    </location>
</feature>
<keyword evidence="3" id="KW-0157">Chromophore</keyword>
<evidence type="ECO:0000256" key="1">
    <source>
        <dbReference type="ARBA" id="ARBA00022630"/>
    </source>
</evidence>
<feature type="region of interest" description="Disordered" evidence="4">
    <location>
        <begin position="419"/>
        <end position="440"/>
    </location>
</feature>
<dbReference type="EMBL" id="JAVRRG010000032">
    <property type="protein sequence ID" value="KAK5094730.1"/>
    <property type="molecule type" value="Genomic_DNA"/>
</dbReference>
<evidence type="ECO:0000256" key="4">
    <source>
        <dbReference type="SAM" id="MobiDB-lite"/>
    </source>
</evidence>
<dbReference type="InterPro" id="IPR035965">
    <property type="entry name" value="PAS-like_dom_sf"/>
</dbReference>
<feature type="compositionally biased region" description="Polar residues" evidence="4">
    <location>
        <begin position="801"/>
        <end position="820"/>
    </location>
</feature>
<evidence type="ECO:0000313" key="6">
    <source>
        <dbReference type="EMBL" id="KAK5094730.1"/>
    </source>
</evidence>
<dbReference type="InterPro" id="IPR000014">
    <property type="entry name" value="PAS"/>
</dbReference>
<dbReference type="PANTHER" id="PTHR47429:SF9">
    <property type="entry name" value="PAS DOMAIN-CONTAINING PROTEIN"/>
    <property type="match status" value="1"/>
</dbReference>
<dbReference type="PANTHER" id="PTHR47429">
    <property type="entry name" value="PROTEIN TWIN LOV 1"/>
    <property type="match status" value="1"/>
</dbReference>
<feature type="region of interest" description="Disordered" evidence="4">
    <location>
        <begin position="596"/>
        <end position="620"/>
    </location>
</feature>
<accession>A0ABR0KF69</accession>
<feature type="compositionally biased region" description="Basic and acidic residues" evidence="4">
    <location>
        <begin position="596"/>
        <end position="605"/>
    </location>
</feature>
<feature type="compositionally biased region" description="Acidic residues" evidence="4">
    <location>
        <begin position="59"/>
        <end position="70"/>
    </location>
</feature>
<dbReference type="InterPro" id="IPR000700">
    <property type="entry name" value="PAS-assoc_C"/>
</dbReference>
<feature type="compositionally biased region" description="Acidic residues" evidence="4">
    <location>
        <begin position="778"/>
        <end position="787"/>
    </location>
</feature>
<protein>
    <recommendedName>
        <fullName evidence="5">PAC domain-containing protein</fullName>
    </recommendedName>
</protein>
<dbReference type="Pfam" id="PF13426">
    <property type="entry name" value="PAS_9"/>
    <property type="match status" value="1"/>
</dbReference>
<feature type="compositionally biased region" description="Basic and acidic residues" evidence="4">
    <location>
        <begin position="1138"/>
        <end position="1147"/>
    </location>
</feature>
<evidence type="ECO:0000256" key="3">
    <source>
        <dbReference type="ARBA" id="ARBA00022991"/>
    </source>
</evidence>
<keyword evidence="1" id="KW-0285">Flavoprotein</keyword>
<evidence type="ECO:0000313" key="7">
    <source>
        <dbReference type="Proteomes" id="UP001345013"/>
    </source>
</evidence>
<dbReference type="Proteomes" id="UP001345013">
    <property type="component" value="Unassembled WGS sequence"/>
</dbReference>
<name>A0ABR0KF69_9EURO</name>
<feature type="region of interest" description="Disordered" evidence="4">
    <location>
        <begin position="1"/>
        <end position="89"/>
    </location>
</feature>
<proteinExistence type="predicted"/>
<feature type="compositionally biased region" description="Low complexity" evidence="4">
    <location>
        <begin position="1112"/>
        <end position="1122"/>
    </location>
</feature>
<feature type="compositionally biased region" description="Basic and acidic residues" evidence="4">
    <location>
        <begin position="419"/>
        <end position="432"/>
    </location>
</feature>
<feature type="compositionally biased region" description="Polar residues" evidence="4">
    <location>
        <begin position="34"/>
        <end position="51"/>
    </location>
</feature>
<feature type="region of interest" description="Disordered" evidence="4">
    <location>
        <begin position="467"/>
        <end position="511"/>
    </location>
</feature>